<feature type="chain" id="PRO_5042110769" description="Actin cortical patch SUR7/pH-response regulator PalI" evidence="2">
    <location>
        <begin position="29"/>
        <end position="253"/>
    </location>
</feature>
<dbReference type="GO" id="GO:0005886">
    <property type="term" value="C:plasma membrane"/>
    <property type="evidence" value="ECO:0007669"/>
    <property type="project" value="InterPro"/>
</dbReference>
<keyword evidence="1" id="KW-0812">Transmembrane</keyword>
<dbReference type="Proteomes" id="UP001219525">
    <property type="component" value="Unassembled WGS sequence"/>
</dbReference>
<gene>
    <name evidence="3" type="ORF">GGX14DRAFT_422991</name>
</gene>
<reference evidence="3" key="1">
    <citation type="submission" date="2023-03" db="EMBL/GenBank/DDBJ databases">
        <title>Massive genome expansion in bonnet fungi (Mycena s.s.) driven by repeated elements and novel gene families across ecological guilds.</title>
        <authorList>
            <consortium name="Lawrence Berkeley National Laboratory"/>
            <person name="Harder C.B."/>
            <person name="Miyauchi S."/>
            <person name="Viragh M."/>
            <person name="Kuo A."/>
            <person name="Thoen E."/>
            <person name="Andreopoulos B."/>
            <person name="Lu D."/>
            <person name="Skrede I."/>
            <person name="Drula E."/>
            <person name="Henrissat B."/>
            <person name="Morin E."/>
            <person name="Kohler A."/>
            <person name="Barry K."/>
            <person name="LaButti K."/>
            <person name="Morin E."/>
            <person name="Salamov A."/>
            <person name="Lipzen A."/>
            <person name="Mereny Z."/>
            <person name="Hegedus B."/>
            <person name="Baldrian P."/>
            <person name="Stursova M."/>
            <person name="Weitz H."/>
            <person name="Taylor A."/>
            <person name="Grigoriev I.V."/>
            <person name="Nagy L.G."/>
            <person name="Martin F."/>
            <person name="Kauserud H."/>
        </authorList>
    </citation>
    <scope>NUCLEOTIDE SEQUENCE</scope>
    <source>
        <strain evidence="3">9144</strain>
    </source>
</reference>
<dbReference type="Pfam" id="PF06687">
    <property type="entry name" value="SUR7"/>
    <property type="match status" value="1"/>
</dbReference>
<evidence type="ECO:0000256" key="1">
    <source>
        <dbReference type="SAM" id="Phobius"/>
    </source>
</evidence>
<feature type="signal peptide" evidence="2">
    <location>
        <begin position="1"/>
        <end position="28"/>
    </location>
</feature>
<feature type="transmembrane region" description="Helical" evidence="1">
    <location>
        <begin position="147"/>
        <end position="167"/>
    </location>
</feature>
<evidence type="ECO:0000313" key="3">
    <source>
        <dbReference type="EMBL" id="KAJ7225917.1"/>
    </source>
</evidence>
<dbReference type="PANTHER" id="PTHR28019:SF2">
    <property type="entry name" value="CELL MEMBRANE PROTEIN YLR413W-RELATED"/>
    <property type="match status" value="1"/>
</dbReference>
<feature type="transmembrane region" description="Helical" evidence="1">
    <location>
        <begin position="174"/>
        <end position="198"/>
    </location>
</feature>
<evidence type="ECO:0000256" key="2">
    <source>
        <dbReference type="SAM" id="SignalP"/>
    </source>
</evidence>
<keyword evidence="2" id="KW-0732">Signal</keyword>
<organism evidence="3 4">
    <name type="scientific">Mycena pura</name>
    <dbReference type="NCBI Taxonomy" id="153505"/>
    <lineage>
        <taxon>Eukaryota</taxon>
        <taxon>Fungi</taxon>
        <taxon>Dikarya</taxon>
        <taxon>Basidiomycota</taxon>
        <taxon>Agaricomycotina</taxon>
        <taxon>Agaricomycetes</taxon>
        <taxon>Agaricomycetidae</taxon>
        <taxon>Agaricales</taxon>
        <taxon>Marasmiineae</taxon>
        <taxon>Mycenaceae</taxon>
        <taxon>Mycena</taxon>
    </lineage>
</organism>
<dbReference type="InterPro" id="IPR052413">
    <property type="entry name" value="SUR7_domain"/>
</dbReference>
<dbReference type="Gene3D" id="1.20.140.150">
    <property type="match status" value="1"/>
</dbReference>
<dbReference type="GO" id="GO:0051285">
    <property type="term" value="C:cell cortex of cell tip"/>
    <property type="evidence" value="ECO:0007669"/>
    <property type="project" value="TreeGrafter"/>
</dbReference>
<accession>A0AAD7E341</accession>
<protein>
    <recommendedName>
        <fullName evidence="5">Actin cortical patch SUR7/pH-response regulator PalI</fullName>
    </recommendedName>
</protein>
<dbReference type="PANTHER" id="PTHR28019">
    <property type="entry name" value="CELL MEMBRANE PROTEIN YLR413W-RELATED"/>
    <property type="match status" value="1"/>
</dbReference>
<dbReference type="AlphaFoldDB" id="A0AAD7E341"/>
<evidence type="ECO:0000313" key="4">
    <source>
        <dbReference type="Proteomes" id="UP001219525"/>
    </source>
</evidence>
<keyword evidence="1" id="KW-1133">Transmembrane helix</keyword>
<keyword evidence="4" id="KW-1185">Reference proteome</keyword>
<dbReference type="GO" id="GO:0031505">
    <property type="term" value="P:fungal-type cell wall organization"/>
    <property type="evidence" value="ECO:0007669"/>
    <property type="project" value="TreeGrafter"/>
</dbReference>
<dbReference type="InterPro" id="IPR009571">
    <property type="entry name" value="SUR7/Rim9-like_fungi"/>
</dbReference>
<proteinExistence type="predicted"/>
<dbReference type="EMBL" id="JARJCW010000004">
    <property type="protein sequence ID" value="KAJ7225917.1"/>
    <property type="molecule type" value="Genomic_DNA"/>
</dbReference>
<feature type="transmembrane region" description="Helical" evidence="1">
    <location>
        <begin position="228"/>
        <end position="251"/>
    </location>
</feature>
<comment type="caution">
    <text evidence="3">The sequence shown here is derived from an EMBL/GenBank/DDBJ whole genome shotgun (WGS) entry which is preliminary data.</text>
</comment>
<evidence type="ECO:0008006" key="5">
    <source>
        <dbReference type="Google" id="ProtNLM"/>
    </source>
</evidence>
<name>A0AAD7E341_9AGAR</name>
<keyword evidence="1" id="KW-0472">Membrane</keyword>
<sequence length="253" mass="27005">MRGEYCVGASSFLAFASLLLLIFVHVSQINTSTVPRRISLVKVNVSDYGLLHAALIDDIDHLYTTNSSAPLEAGAGLRQFYQFGLYSHCGYINDSAGTCTNTSVQNQFQPFVALTLDMLPNYTVISNSIFSGTAFADSNSLGHSSRAAYWMLLLGAICAALALLTGVAKNNFTFFISTGFAIVGSVFILIGAGIWTAMIKKIESVNSILISSAPVPVGIEVSTGSGLFLIWAAFASLFVSIVPYMISCCTFRG</sequence>